<comment type="caution">
    <text evidence="2">The sequence shown here is derived from an EMBL/GenBank/DDBJ whole genome shotgun (WGS) entry which is preliminary data.</text>
</comment>
<accession>A0ABU4A1A0</accession>
<name>A0ABU4A1A0_9SPHN</name>
<keyword evidence="3" id="KW-1185">Reference proteome</keyword>
<dbReference type="Proteomes" id="UP001185984">
    <property type="component" value="Unassembled WGS sequence"/>
</dbReference>
<protein>
    <submittedName>
        <fullName evidence="2">Uncharacterized protein</fullName>
    </submittedName>
</protein>
<evidence type="ECO:0000313" key="3">
    <source>
        <dbReference type="Proteomes" id="UP001185984"/>
    </source>
</evidence>
<evidence type="ECO:0000256" key="1">
    <source>
        <dbReference type="SAM" id="MobiDB-lite"/>
    </source>
</evidence>
<organism evidence="2 3">
    <name type="scientific">Sphingobium naphthae</name>
    <dbReference type="NCBI Taxonomy" id="1886786"/>
    <lineage>
        <taxon>Bacteria</taxon>
        <taxon>Pseudomonadati</taxon>
        <taxon>Pseudomonadota</taxon>
        <taxon>Alphaproteobacteria</taxon>
        <taxon>Sphingomonadales</taxon>
        <taxon>Sphingomonadaceae</taxon>
        <taxon>Sphingobium</taxon>
    </lineage>
</organism>
<feature type="region of interest" description="Disordered" evidence="1">
    <location>
        <begin position="21"/>
        <end position="47"/>
    </location>
</feature>
<proteinExistence type="predicted"/>
<dbReference type="EMBL" id="JAPTHD010000012">
    <property type="protein sequence ID" value="MDV5825524.1"/>
    <property type="molecule type" value="Genomic_DNA"/>
</dbReference>
<feature type="compositionally biased region" description="Basic and acidic residues" evidence="1">
    <location>
        <begin position="21"/>
        <end position="31"/>
    </location>
</feature>
<dbReference type="RefSeq" id="WP_317517971.1">
    <property type="nucleotide sequence ID" value="NZ_JAPTHD010000012.1"/>
</dbReference>
<sequence length="116" mass="12053">MLDEAGEDRAAIHLQAAIDTAERKAPLKPGEEIADETSAVPPRTDLPADPALVRAMGGALAVIASVMARQGDVSLDEIANLLGIYAAATHETSANEGLIIACWGAILRDVAEAQRP</sequence>
<reference evidence="3" key="1">
    <citation type="journal article" date="2022" name="J Environ Chem Eng">
        <title>Biodegradation of petroleum oil using a constructed nonpathogenic and heavy metal-tolerant bacterial consortium isolated from marine sponges.</title>
        <authorList>
            <person name="Dechsakulwatana C."/>
            <person name="Rungsihiranrut A."/>
            <person name="Muangchinda C."/>
            <person name="Ningthoujam R."/>
            <person name="Klankeo P."/>
            <person name="Pinyakong O."/>
        </authorList>
    </citation>
    <scope>NUCLEOTIDE SEQUENCE [LARGE SCALE GENOMIC DNA]</scope>
    <source>
        <strain evidence="3">MO2-4</strain>
    </source>
</reference>
<gene>
    <name evidence="2" type="ORF">O0R41_18115</name>
</gene>
<evidence type="ECO:0000313" key="2">
    <source>
        <dbReference type="EMBL" id="MDV5825524.1"/>
    </source>
</evidence>